<dbReference type="GO" id="GO:0003676">
    <property type="term" value="F:nucleic acid binding"/>
    <property type="evidence" value="ECO:0007669"/>
    <property type="project" value="InterPro"/>
</dbReference>
<proteinExistence type="predicted"/>
<dbReference type="EMBL" id="RDQK01000022">
    <property type="protein sequence ID" value="RMX07282.1"/>
    <property type="molecule type" value="Genomic_DNA"/>
</dbReference>
<protein>
    <submittedName>
        <fullName evidence="2">DEAD/DEAH box helicase</fullName>
    </submittedName>
</protein>
<sequence length="704" mass="77335">MTSPDTSRPFAIPAVSVAVAHTGADALPNELGMRQMQARAYAKRGEQFLLIKSPPASGKSRALMFIALDKLNNQGLRQAIVVVPERSIGSSFANEPLTKFGFYWDWQVQPQWNLCNAPGADEPRVAHSKVAAVAAFLASDDQVLVCTHATFRFAVDELGIEAFDGRLIAIDEFHHVSSNPDNKLGSQLGELMARDKVHVVAMTGSYFRGDSEAVLAPADEARFETVAYTYYDQLNGYQHLKALDIGYYFYSGRYVDAVGRVLDPALKTIVHIPNVNARESLQDKEREVNEIMAALGEWQGVDEVTGFHCIRAADGRMLKVADLVDDSDLARRSRVLAALKNPAQKHNREHVDIIIALGMAKEGFDWIWCEHALTIGYRSSLTEIVQIIGRATRDAPGKARARFTNLIAEPAAQQGQVVGAVNDMLKAIAASLLMEQVLSPRYAFTPKNSGAQDGFDYGESGYREDGQNVGVNRQSGQIHVEIGGLARPASAEAERICHEDLNELVASFFQDRVALERGLFDTENTLPEELTCLRMGKIVRERYPTLSAQDQEAIRQRAVAAINLTQQARKMLGEGEAGGASAGGSAFVDGVRRFVHVRELEVDLIDRINPFDTAYAVLALAMDANTLRQVQESIAGKKIAIDEEEARELALRALQFKNERGYAPRQHSPDPWEQRMAEGVAAFARHRAKAKAAQAAQQAQQGAV</sequence>
<keyword evidence="2" id="KW-0378">Hydrolase</keyword>
<dbReference type="Pfam" id="PF00270">
    <property type="entry name" value="DEAD"/>
    <property type="match status" value="1"/>
</dbReference>
<evidence type="ECO:0000313" key="3">
    <source>
        <dbReference type="Proteomes" id="UP000281171"/>
    </source>
</evidence>
<keyword evidence="2" id="KW-0547">Nucleotide-binding</keyword>
<dbReference type="InterPro" id="IPR027417">
    <property type="entry name" value="P-loop_NTPase"/>
</dbReference>
<dbReference type="Proteomes" id="UP000281171">
    <property type="component" value="Unassembled WGS sequence"/>
</dbReference>
<keyword evidence="2" id="KW-0347">Helicase</keyword>
<evidence type="ECO:0000259" key="1">
    <source>
        <dbReference type="Pfam" id="PF00270"/>
    </source>
</evidence>
<accession>A0A3M6QXP2</accession>
<feature type="domain" description="DEAD/DEAH-box helicase" evidence="1">
    <location>
        <begin position="35"/>
        <end position="203"/>
    </location>
</feature>
<comment type="caution">
    <text evidence="2">The sequence shown here is derived from an EMBL/GenBank/DDBJ whole genome shotgun (WGS) entry which is preliminary data.</text>
</comment>
<gene>
    <name evidence="2" type="ORF">EBQ24_09310</name>
</gene>
<keyword evidence="2" id="KW-0067">ATP-binding</keyword>
<reference evidence="2 3" key="1">
    <citation type="submission" date="2018-10" db="EMBL/GenBank/DDBJ databases">
        <title>Comamonadaceae CDC group NO-1 genome sequencing and assembly.</title>
        <authorList>
            <person name="Bernier A.-M."/>
            <person name="Bernard K."/>
        </authorList>
    </citation>
    <scope>NUCLEOTIDE SEQUENCE [LARGE SCALE GENOMIC DNA]</scope>
    <source>
        <strain evidence="2 3">NML180581</strain>
    </source>
</reference>
<dbReference type="InterPro" id="IPR011545">
    <property type="entry name" value="DEAD/DEAH_box_helicase_dom"/>
</dbReference>
<dbReference type="GO" id="GO:0005524">
    <property type="term" value="F:ATP binding"/>
    <property type="evidence" value="ECO:0007669"/>
    <property type="project" value="InterPro"/>
</dbReference>
<dbReference type="AlphaFoldDB" id="A0A3M6QXP2"/>
<dbReference type="SUPFAM" id="SSF52540">
    <property type="entry name" value="P-loop containing nucleoside triphosphate hydrolases"/>
    <property type="match status" value="1"/>
</dbReference>
<dbReference type="Gene3D" id="3.40.50.300">
    <property type="entry name" value="P-loop containing nucleotide triphosphate hydrolases"/>
    <property type="match status" value="2"/>
</dbReference>
<dbReference type="GO" id="GO:0004386">
    <property type="term" value="F:helicase activity"/>
    <property type="evidence" value="ECO:0007669"/>
    <property type="project" value="UniProtKB-KW"/>
</dbReference>
<evidence type="ECO:0000313" key="2">
    <source>
        <dbReference type="EMBL" id="RMX07282.1"/>
    </source>
</evidence>
<dbReference type="RefSeq" id="WP_122248638.1">
    <property type="nucleotide sequence ID" value="NZ_RDQK01000022.1"/>
</dbReference>
<organism evidence="2 3">
    <name type="scientific">Allofranklinella schreckenbergeri</name>
    <dbReference type="NCBI Taxonomy" id="1076744"/>
    <lineage>
        <taxon>Bacteria</taxon>
        <taxon>Pseudomonadati</taxon>
        <taxon>Pseudomonadota</taxon>
        <taxon>Betaproteobacteria</taxon>
        <taxon>Burkholderiales</taxon>
        <taxon>Comamonadaceae</taxon>
        <taxon>Allofranklinella</taxon>
    </lineage>
</organism>
<name>A0A3M6QXP2_9BURK</name>